<name>A0AAE0XVS6_9GAST</name>
<accession>A0AAE0XVS6</accession>
<gene>
    <name evidence="1" type="ORF">RRG08_020830</name>
</gene>
<reference evidence="1" key="1">
    <citation type="journal article" date="2023" name="G3 (Bethesda)">
        <title>A reference genome for the long-term kleptoplast-retaining sea slug Elysia crispata morphotype clarki.</title>
        <authorList>
            <person name="Eastman K.E."/>
            <person name="Pendleton A.L."/>
            <person name="Shaikh M.A."/>
            <person name="Suttiyut T."/>
            <person name="Ogas R."/>
            <person name="Tomko P."/>
            <person name="Gavelis G."/>
            <person name="Widhalm J.R."/>
            <person name="Wisecaver J.H."/>
        </authorList>
    </citation>
    <scope>NUCLEOTIDE SEQUENCE</scope>
    <source>
        <strain evidence="1">ECLA1</strain>
    </source>
</reference>
<dbReference type="EMBL" id="JAWDGP010007534">
    <property type="protein sequence ID" value="KAK3714574.1"/>
    <property type="molecule type" value="Genomic_DNA"/>
</dbReference>
<proteinExistence type="predicted"/>
<evidence type="ECO:0000313" key="2">
    <source>
        <dbReference type="Proteomes" id="UP001283361"/>
    </source>
</evidence>
<keyword evidence="2" id="KW-1185">Reference proteome</keyword>
<dbReference type="AlphaFoldDB" id="A0AAE0XVS6"/>
<evidence type="ECO:0000313" key="1">
    <source>
        <dbReference type="EMBL" id="KAK3714574.1"/>
    </source>
</evidence>
<sequence>MPNTILNSRDTKRPLNGQNSFFPLTERFPLIYFQLEVPPSHTLLGEDLDKPMPVFHRIRLVPVSLPLATGQICFDFNGSSRKNRFRRSTQAEGDVDLSPDVLKRKWAKSPWDENVSTSESVDISRSAPQREVAIIGRSGQGRILTLTLASQGADVNSYSS</sequence>
<organism evidence="1 2">
    <name type="scientific">Elysia crispata</name>
    <name type="common">lettuce slug</name>
    <dbReference type="NCBI Taxonomy" id="231223"/>
    <lineage>
        <taxon>Eukaryota</taxon>
        <taxon>Metazoa</taxon>
        <taxon>Spiralia</taxon>
        <taxon>Lophotrochozoa</taxon>
        <taxon>Mollusca</taxon>
        <taxon>Gastropoda</taxon>
        <taxon>Heterobranchia</taxon>
        <taxon>Euthyneura</taxon>
        <taxon>Panpulmonata</taxon>
        <taxon>Sacoglossa</taxon>
        <taxon>Placobranchoidea</taxon>
        <taxon>Plakobranchidae</taxon>
        <taxon>Elysia</taxon>
    </lineage>
</organism>
<protein>
    <submittedName>
        <fullName evidence="1">Uncharacterized protein</fullName>
    </submittedName>
</protein>
<comment type="caution">
    <text evidence="1">The sequence shown here is derived from an EMBL/GenBank/DDBJ whole genome shotgun (WGS) entry which is preliminary data.</text>
</comment>
<dbReference type="Proteomes" id="UP001283361">
    <property type="component" value="Unassembled WGS sequence"/>
</dbReference>